<reference evidence="4 5" key="1">
    <citation type="submission" date="2024-02" db="EMBL/GenBank/DDBJ databases">
        <authorList>
            <person name="Vignale AGUSTIN F."/>
            <person name="Sosa J E."/>
            <person name="Modenutti C."/>
        </authorList>
    </citation>
    <scope>NUCLEOTIDE SEQUENCE [LARGE SCALE GENOMIC DNA]</scope>
</reference>
<comment type="caution">
    <text evidence="4">The sequence shown here is derived from an EMBL/GenBank/DDBJ whole genome shotgun (WGS) entry which is preliminary data.</text>
</comment>
<feature type="domain" description="DUF3741" evidence="2">
    <location>
        <begin position="214"/>
        <end position="257"/>
    </location>
</feature>
<dbReference type="AlphaFoldDB" id="A0ABC8R917"/>
<sequence length="387" mass="43821">MNGFQNGKAPNLEKPFTGCLGRMVNLFDLSTSVAGNRLLADKPHRDGSPLSRSQSDTARISPTEVEIEDKMMVSNLRRTSSNWKSNGTPMKMLIANEMLKEVESKHNPPNVVAKLMGLDALPCRQSDSAAQTILSRDYSRSHSGIHSSYWQQDHGSLDTEIHHEIHQYPEQNKSKEVYEMWQHSPKTSYDKNTSLQKGRCKETTNEKKMALVHQKFIEAKYLAMDEKLRQSKKFQEALDVLSSNKDLFLKFLQEPNSLFSEHHSDKQCIRPPPETKRITVLKPSKMTDNNRFAGPGRNNGEQTKKAVHVGLVNGLTNSNHGFSPPAASWKIDENPTQPTRIVVLKPSLGSLMTLRLLFHHLPHTQENCILKKSIGNQKIMRHGNQEN</sequence>
<dbReference type="Pfam" id="PF12552">
    <property type="entry name" value="DUF3741"/>
    <property type="match status" value="1"/>
</dbReference>
<evidence type="ECO:0000256" key="1">
    <source>
        <dbReference type="SAM" id="MobiDB-lite"/>
    </source>
</evidence>
<dbReference type="PANTHER" id="PTHR46634:SF3">
    <property type="entry name" value="M REDUCTASE II SUBUNIT GAMMA, PUTATIVE (DUF3741)-RELATED"/>
    <property type="match status" value="1"/>
</dbReference>
<accession>A0ABC8R917</accession>
<dbReference type="InterPro" id="IPR022212">
    <property type="entry name" value="DUF3741"/>
</dbReference>
<evidence type="ECO:0008006" key="6">
    <source>
        <dbReference type="Google" id="ProtNLM"/>
    </source>
</evidence>
<keyword evidence="5" id="KW-1185">Reference proteome</keyword>
<dbReference type="Pfam" id="PF14383">
    <property type="entry name" value="VARLMGL"/>
    <property type="match status" value="1"/>
</dbReference>
<feature type="compositionally biased region" description="Polar residues" evidence="1">
    <location>
        <begin position="50"/>
        <end position="60"/>
    </location>
</feature>
<dbReference type="EMBL" id="CAUOFW020001081">
    <property type="protein sequence ID" value="CAK9140831.1"/>
    <property type="molecule type" value="Genomic_DNA"/>
</dbReference>
<evidence type="ECO:0000313" key="4">
    <source>
        <dbReference type="EMBL" id="CAK9140831.1"/>
    </source>
</evidence>
<feature type="region of interest" description="Disordered" evidence="1">
    <location>
        <begin position="39"/>
        <end position="63"/>
    </location>
</feature>
<dbReference type="InterPro" id="IPR032795">
    <property type="entry name" value="DUF3741-assoc"/>
</dbReference>
<gene>
    <name evidence="4" type="ORF">ILEXP_LOCUS8342</name>
</gene>
<organism evidence="4 5">
    <name type="scientific">Ilex paraguariensis</name>
    <name type="common">yerba mate</name>
    <dbReference type="NCBI Taxonomy" id="185542"/>
    <lineage>
        <taxon>Eukaryota</taxon>
        <taxon>Viridiplantae</taxon>
        <taxon>Streptophyta</taxon>
        <taxon>Embryophyta</taxon>
        <taxon>Tracheophyta</taxon>
        <taxon>Spermatophyta</taxon>
        <taxon>Magnoliopsida</taxon>
        <taxon>eudicotyledons</taxon>
        <taxon>Gunneridae</taxon>
        <taxon>Pentapetalae</taxon>
        <taxon>asterids</taxon>
        <taxon>campanulids</taxon>
        <taxon>Aquifoliales</taxon>
        <taxon>Aquifoliaceae</taxon>
        <taxon>Ilex</taxon>
    </lineage>
</organism>
<evidence type="ECO:0000259" key="2">
    <source>
        <dbReference type="Pfam" id="PF12552"/>
    </source>
</evidence>
<proteinExistence type="predicted"/>
<name>A0ABC8R917_9AQUA</name>
<protein>
    <recommendedName>
        <fullName evidence="6">DUF3741 domain-containing protein</fullName>
    </recommendedName>
</protein>
<dbReference type="Proteomes" id="UP001642360">
    <property type="component" value="Unassembled WGS sequence"/>
</dbReference>
<evidence type="ECO:0000313" key="5">
    <source>
        <dbReference type="Proteomes" id="UP001642360"/>
    </source>
</evidence>
<dbReference type="PANTHER" id="PTHR46634">
    <property type="entry name" value="M REDUCTASE II SUBUNIT GAMMA, PUTATIVE (DUF3741)-RELATED"/>
    <property type="match status" value="1"/>
</dbReference>
<evidence type="ECO:0000259" key="3">
    <source>
        <dbReference type="Pfam" id="PF14383"/>
    </source>
</evidence>
<feature type="domain" description="DUF3741" evidence="3">
    <location>
        <begin position="108"/>
        <end position="126"/>
    </location>
</feature>